<feature type="transmembrane region" description="Helical" evidence="6">
    <location>
        <begin position="179"/>
        <end position="203"/>
    </location>
</feature>
<sequence>MGGQATVLTRRSVAGGGLVVAAASVIAWALAYPQSPLGGSMVRALADSAAVVTLGLACVPFLDDARHRADLGRSAARPLAAAAAVWAVAELVRLVVVAAQAAGMSVQHVGVRTVAEFAWFTAVGRSGLVSIVAALAVCGVTLLGSRVAAGVMASIGLSAAGMAARTLAGHLAESPLGGLAVAVHALAAALWCGVLAALVLTVTHRGQWARVLPRFSQLALGCVAVLLVAGTVGALVRLQSPIDLVSTGYGRLLTAKIVVTVGLMVLAWRNRAGWLPAARAHRSSAGLSRRRSLIELAVMTVVVTFAAALAVTG</sequence>
<evidence type="ECO:0000256" key="4">
    <source>
        <dbReference type="ARBA" id="ARBA00022989"/>
    </source>
</evidence>
<keyword evidence="2" id="KW-1003">Cell membrane</keyword>
<dbReference type="InterPro" id="IPR008457">
    <property type="entry name" value="Cu-R_CopD_dom"/>
</dbReference>
<dbReference type="Pfam" id="PF05425">
    <property type="entry name" value="CopD"/>
    <property type="match status" value="1"/>
</dbReference>
<reference evidence="8 9" key="1">
    <citation type="submission" date="2015-07" db="EMBL/GenBank/DDBJ databases">
        <title>Complete genome sequence of Mycobacterium goodii X7B, a facultative thermophilic biodesulfurizing bacterium.</title>
        <authorList>
            <person name="Yu B."/>
            <person name="Li F."/>
            <person name="Xu P."/>
        </authorList>
    </citation>
    <scope>NUCLEOTIDE SEQUENCE [LARGE SCALE GENOMIC DNA]</scope>
    <source>
        <strain evidence="8 9">X7B</strain>
    </source>
</reference>
<feature type="transmembrane region" description="Helical" evidence="6">
    <location>
        <begin position="83"/>
        <end position="105"/>
    </location>
</feature>
<evidence type="ECO:0000256" key="1">
    <source>
        <dbReference type="ARBA" id="ARBA00004651"/>
    </source>
</evidence>
<feature type="transmembrane region" description="Helical" evidence="6">
    <location>
        <begin position="292"/>
        <end position="311"/>
    </location>
</feature>
<dbReference type="OrthoDB" id="4641923at2"/>
<dbReference type="RefSeq" id="WP_049743679.1">
    <property type="nucleotide sequence ID" value="NZ_CP012150.1"/>
</dbReference>
<keyword evidence="5 6" id="KW-0472">Membrane</keyword>
<dbReference type="EMBL" id="CP012150">
    <property type="protein sequence ID" value="AKS31271.1"/>
    <property type="molecule type" value="Genomic_DNA"/>
</dbReference>
<gene>
    <name evidence="8" type="ORF">AFA91_04530</name>
</gene>
<evidence type="ECO:0000313" key="9">
    <source>
        <dbReference type="Proteomes" id="UP000062255"/>
    </source>
</evidence>
<dbReference type="GO" id="GO:0006825">
    <property type="term" value="P:copper ion transport"/>
    <property type="evidence" value="ECO:0007669"/>
    <property type="project" value="InterPro"/>
</dbReference>
<dbReference type="PATRIC" id="fig|134601.6.peg.938"/>
<feature type="transmembrane region" description="Helical" evidence="6">
    <location>
        <begin position="215"/>
        <end position="236"/>
    </location>
</feature>
<dbReference type="InterPro" id="IPR032694">
    <property type="entry name" value="CopC/D"/>
</dbReference>
<dbReference type="AlphaFoldDB" id="A0A0K0X1E5"/>
<feature type="transmembrane region" description="Helical" evidence="6">
    <location>
        <begin position="117"/>
        <end position="140"/>
    </location>
</feature>
<proteinExistence type="predicted"/>
<evidence type="ECO:0000256" key="5">
    <source>
        <dbReference type="ARBA" id="ARBA00023136"/>
    </source>
</evidence>
<dbReference type="Proteomes" id="UP000062255">
    <property type="component" value="Chromosome"/>
</dbReference>
<dbReference type="KEGG" id="mgo:AFA91_04530"/>
<feature type="transmembrane region" description="Helical" evidence="6">
    <location>
        <begin position="248"/>
        <end position="268"/>
    </location>
</feature>
<accession>A0A0K0X1E5</accession>
<keyword evidence="4 6" id="KW-1133">Transmembrane helix</keyword>
<dbReference type="GO" id="GO:0005886">
    <property type="term" value="C:plasma membrane"/>
    <property type="evidence" value="ECO:0007669"/>
    <property type="project" value="UniProtKB-SubCell"/>
</dbReference>
<dbReference type="STRING" id="134601.AFA91_04530"/>
<evidence type="ECO:0000259" key="7">
    <source>
        <dbReference type="Pfam" id="PF05425"/>
    </source>
</evidence>
<dbReference type="PANTHER" id="PTHR34820:SF4">
    <property type="entry name" value="INNER MEMBRANE PROTEIN YEBZ"/>
    <property type="match status" value="1"/>
</dbReference>
<organism evidence="8 9">
    <name type="scientific">Mycolicibacterium goodii</name>
    <name type="common">Mycobacterium goodii</name>
    <dbReference type="NCBI Taxonomy" id="134601"/>
    <lineage>
        <taxon>Bacteria</taxon>
        <taxon>Bacillati</taxon>
        <taxon>Actinomycetota</taxon>
        <taxon>Actinomycetes</taxon>
        <taxon>Mycobacteriales</taxon>
        <taxon>Mycobacteriaceae</taxon>
        <taxon>Mycolicibacterium</taxon>
    </lineage>
</organism>
<protein>
    <submittedName>
        <fullName evidence="8">Copper resistance protein CopD</fullName>
    </submittedName>
</protein>
<dbReference type="PANTHER" id="PTHR34820">
    <property type="entry name" value="INNER MEMBRANE PROTEIN YEBZ"/>
    <property type="match status" value="1"/>
</dbReference>
<feature type="transmembrane region" description="Helical" evidence="6">
    <location>
        <begin position="147"/>
        <end position="167"/>
    </location>
</feature>
<keyword evidence="3 6" id="KW-0812">Transmembrane</keyword>
<feature type="transmembrane region" description="Helical" evidence="6">
    <location>
        <begin position="44"/>
        <end position="62"/>
    </location>
</feature>
<feature type="domain" description="Copper resistance protein D" evidence="7">
    <location>
        <begin position="209"/>
        <end position="309"/>
    </location>
</feature>
<comment type="subcellular location">
    <subcellularLocation>
        <location evidence="1">Cell membrane</location>
        <topology evidence="1">Multi-pass membrane protein</topology>
    </subcellularLocation>
</comment>
<feature type="transmembrane region" description="Helical" evidence="6">
    <location>
        <begin position="12"/>
        <end position="32"/>
    </location>
</feature>
<evidence type="ECO:0000256" key="2">
    <source>
        <dbReference type="ARBA" id="ARBA00022475"/>
    </source>
</evidence>
<evidence type="ECO:0000256" key="3">
    <source>
        <dbReference type="ARBA" id="ARBA00022692"/>
    </source>
</evidence>
<evidence type="ECO:0000256" key="6">
    <source>
        <dbReference type="SAM" id="Phobius"/>
    </source>
</evidence>
<name>A0A0K0X1E5_MYCGD</name>
<evidence type="ECO:0000313" key="8">
    <source>
        <dbReference type="EMBL" id="AKS31271.1"/>
    </source>
</evidence>